<protein>
    <submittedName>
        <fullName evidence="1">Type IV secretion protein Rhs</fullName>
    </submittedName>
</protein>
<dbReference type="PATRIC" id="fig|38300.4.peg.1564"/>
<dbReference type="Gene3D" id="2.180.10.10">
    <property type="entry name" value="RHS repeat-associated core"/>
    <property type="match status" value="1"/>
</dbReference>
<dbReference type="AlphaFoldDB" id="A0A0M4D774"/>
<dbReference type="KEGG" id="spri:SPRI_1465"/>
<proteinExistence type="predicted"/>
<reference evidence="1 2" key="1">
    <citation type="submission" date="2015-08" db="EMBL/GenBank/DDBJ databases">
        <title>Genome sequence of the pristinamycin over-producing bacterium Streptomyces pristinaespiralis HCCB10218.</title>
        <authorList>
            <person name="Tian J."/>
            <person name="Yang J."/>
            <person name="Li L."/>
            <person name="Ruan L."/>
            <person name="Wei W."/>
            <person name="Zheng G."/>
            <person name="Wei Z."/>
            <person name="Yang S."/>
            <person name="Ge M."/>
            <person name="Jiang W."/>
            <person name="Lu Y."/>
        </authorList>
    </citation>
    <scope>NUCLEOTIDE SEQUENCE [LARGE SCALE GENOMIC DNA]</scope>
    <source>
        <strain evidence="1 2">HCCB 10218</strain>
    </source>
</reference>
<dbReference type="Proteomes" id="UP000060513">
    <property type="component" value="Chromosome"/>
</dbReference>
<dbReference type="PANTHER" id="PTHR32305">
    <property type="match status" value="1"/>
</dbReference>
<organism evidence="1">
    <name type="scientific">Streptomyces pristinaespiralis</name>
    <dbReference type="NCBI Taxonomy" id="38300"/>
    <lineage>
        <taxon>Bacteria</taxon>
        <taxon>Bacillati</taxon>
        <taxon>Actinomycetota</taxon>
        <taxon>Actinomycetes</taxon>
        <taxon>Kitasatosporales</taxon>
        <taxon>Streptomycetaceae</taxon>
        <taxon>Streptomyces</taxon>
    </lineage>
</organism>
<accession>A0A0M4D774</accession>
<name>A0A0M4D774_STRPR</name>
<sequence length="143" mass="15743">MPSLTNSPEAGEDLLQHHTYAYRADNHVTEIRELTSAVSVDGGDPTGRIEVVATDARTECEARFHAVITDVVGTPTELVTPDGRIARQERTTVWGTRLPAPPGSSSVDCPLRFPGQYRDSETDLNYNYFRYYDDQVAAAPASE</sequence>
<gene>
    <name evidence="1" type="ORF">SPRI_1465</name>
</gene>
<dbReference type="EMBL" id="CP011340">
    <property type="protein sequence ID" value="ALC19771.1"/>
    <property type="molecule type" value="Genomic_DNA"/>
</dbReference>
<dbReference type="STRING" id="38300.SPRI_1465"/>
<dbReference type="InterPro" id="IPR050708">
    <property type="entry name" value="T6SS_VgrG/RHS"/>
</dbReference>
<evidence type="ECO:0000313" key="1">
    <source>
        <dbReference type="EMBL" id="ALC19771.1"/>
    </source>
</evidence>
<dbReference type="PANTHER" id="PTHR32305:SF15">
    <property type="entry name" value="PROTEIN RHSA-RELATED"/>
    <property type="match status" value="1"/>
</dbReference>
<evidence type="ECO:0000313" key="2">
    <source>
        <dbReference type="Proteomes" id="UP000060513"/>
    </source>
</evidence>